<dbReference type="EMBL" id="CP126084">
    <property type="protein sequence ID" value="WHX50034.1"/>
    <property type="molecule type" value="Genomic_DNA"/>
</dbReference>
<sequence length="164" mass="19355">MVVQLGILKELKVWRTIGSSAYRVYRYEGKLNLLENAALLLCWKEGDGFESKLMKAFLSTDISLSNEEILCYYSKRWDIETYFRTAKVQPAMDRYQVRSTQAIDRYLTLLMFSTLYYQYDSQGSLNDGLHHYRIQKKHDMIEYIYNQAKSEATLDQIKTWLSVA</sequence>
<evidence type="ECO:0000313" key="2">
    <source>
        <dbReference type="Proteomes" id="UP001177943"/>
    </source>
</evidence>
<proteinExistence type="predicted"/>
<dbReference type="SUPFAM" id="SSF53098">
    <property type="entry name" value="Ribonuclease H-like"/>
    <property type="match status" value="1"/>
</dbReference>
<protein>
    <recommendedName>
        <fullName evidence="3">Transposase IS4-like domain-containing protein</fullName>
    </recommendedName>
</protein>
<gene>
    <name evidence="1" type="ORF">QNH46_05015</name>
</gene>
<evidence type="ECO:0008006" key="3">
    <source>
        <dbReference type="Google" id="ProtNLM"/>
    </source>
</evidence>
<dbReference type="InterPro" id="IPR012337">
    <property type="entry name" value="RNaseH-like_sf"/>
</dbReference>
<dbReference type="AlphaFoldDB" id="A0AA95L1K7"/>
<organism evidence="1 2">
    <name type="scientific">Paenibacillus woosongensis</name>
    <dbReference type="NCBI Taxonomy" id="307580"/>
    <lineage>
        <taxon>Bacteria</taxon>
        <taxon>Bacillati</taxon>
        <taxon>Bacillota</taxon>
        <taxon>Bacilli</taxon>
        <taxon>Bacillales</taxon>
        <taxon>Paenibacillaceae</taxon>
        <taxon>Paenibacillus</taxon>
    </lineage>
</organism>
<dbReference type="KEGG" id="pwn:QNH46_05015"/>
<reference evidence="1" key="1">
    <citation type="submission" date="2023-05" db="EMBL/GenBank/DDBJ databases">
        <title>Comparative genomics of Bacillaceae isolates and their secondary metabolite potential.</title>
        <authorList>
            <person name="Song L."/>
            <person name="Nielsen L.J."/>
            <person name="Mohite O."/>
            <person name="Xu X."/>
            <person name="Weber T."/>
            <person name="Kovacs A.T."/>
        </authorList>
    </citation>
    <scope>NUCLEOTIDE SEQUENCE</scope>
    <source>
        <strain evidence="1">B2_4</strain>
    </source>
</reference>
<name>A0AA95L1K7_9BACL</name>
<evidence type="ECO:0000313" key="1">
    <source>
        <dbReference type="EMBL" id="WHX50034.1"/>
    </source>
</evidence>
<accession>A0AA95L1K7</accession>
<dbReference type="RefSeq" id="WP_155609854.1">
    <property type="nucleotide sequence ID" value="NZ_CP126084.1"/>
</dbReference>
<dbReference type="Proteomes" id="UP001177943">
    <property type="component" value="Chromosome"/>
</dbReference>